<dbReference type="GO" id="GO:0046872">
    <property type="term" value="F:metal ion binding"/>
    <property type="evidence" value="ECO:0007669"/>
    <property type="project" value="UniProtKB-KW"/>
</dbReference>
<evidence type="ECO:0000256" key="1">
    <source>
        <dbReference type="ARBA" id="ARBA00004651"/>
    </source>
</evidence>
<evidence type="ECO:0000313" key="12">
    <source>
        <dbReference type="EMBL" id="GAP04669.1"/>
    </source>
</evidence>
<feature type="transmembrane region" description="Helical" evidence="10">
    <location>
        <begin position="72"/>
        <end position="96"/>
    </location>
</feature>
<keyword evidence="10" id="KW-0813">Transport</keyword>
<keyword evidence="3 10" id="KW-0812">Transmembrane</keyword>
<evidence type="ECO:0000256" key="7">
    <source>
        <dbReference type="ARBA" id="ARBA00035120"/>
    </source>
</evidence>
<dbReference type="PANTHER" id="PTHR28259:SF1">
    <property type="entry name" value="FLUORIDE EXPORT PROTEIN 1-RELATED"/>
    <property type="match status" value="1"/>
</dbReference>
<keyword evidence="5 10" id="KW-0472">Membrane</keyword>
<gene>
    <name evidence="12" type="primary">crcB2</name>
    <name evidence="10" type="synonym">crcB</name>
    <name evidence="10" type="synonym">fluC</name>
    <name evidence="12" type="ORF">FTRO_0070300</name>
    <name evidence="11" type="ORF">R53137_KAKDMLNK_00986</name>
</gene>
<reference evidence="12" key="1">
    <citation type="journal article" date="2015" name="BMC Genomics">
        <title>Comparative genomics of Fructobacillus spp. and Leuconostoc spp. reveals niche-specific evolution of Fructobacillus spp.</title>
        <authorList>
            <person name="Endo A."/>
            <person name="Tanizawa Y."/>
            <person name="Tanaka N."/>
            <person name="Maeno S."/>
            <person name="Kumar H."/>
            <person name="Shiwa Y."/>
            <person name="Okada S."/>
            <person name="Yoshikawa H."/>
            <person name="Dicks L."/>
            <person name="Nakagawa J."/>
            <person name="Arita M."/>
        </authorList>
    </citation>
    <scope>NUCLEOTIDE SEQUENCE [LARGE SCALE GENOMIC DNA]</scope>
    <source>
        <strain evidence="12">F214-1</strain>
    </source>
</reference>
<dbReference type="GO" id="GO:0140114">
    <property type="term" value="P:cellular detoxification of fluoride"/>
    <property type="evidence" value="ECO:0007669"/>
    <property type="project" value="UniProtKB-UniRule"/>
</dbReference>
<dbReference type="Proteomes" id="UP001314262">
    <property type="component" value="Unassembled WGS sequence"/>
</dbReference>
<comment type="subcellular location">
    <subcellularLocation>
        <location evidence="1 10">Cell membrane</location>
        <topology evidence="1 10">Multi-pass membrane protein</topology>
    </subcellularLocation>
</comment>
<keyword evidence="2 10" id="KW-1003">Cell membrane</keyword>
<keyword evidence="10" id="KW-0406">Ion transport</keyword>
<evidence type="ECO:0000256" key="6">
    <source>
        <dbReference type="ARBA" id="ARBA00023303"/>
    </source>
</evidence>
<dbReference type="EMBL" id="CAUZLT010000003">
    <property type="protein sequence ID" value="CAK1244565.1"/>
    <property type="molecule type" value="Genomic_DNA"/>
</dbReference>
<dbReference type="AlphaFoldDB" id="A0A3F3HG58"/>
<evidence type="ECO:0000256" key="8">
    <source>
        <dbReference type="ARBA" id="ARBA00035585"/>
    </source>
</evidence>
<evidence type="ECO:0000256" key="4">
    <source>
        <dbReference type="ARBA" id="ARBA00022989"/>
    </source>
</evidence>
<evidence type="ECO:0000313" key="13">
    <source>
        <dbReference type="Proteomes" id="UP001314262"/>
    </source>
</evidence>
<accession>A0A3F3HG58</accession>
<protein>
    <recommendedName>
        <fullName evidence="10">Fluoride-specific ion channel FluC</fullName>
    </recommendedName>
</protein>
<keyword evidence="10" id="KW-0479">Metal-binding</keyword>
<proteinExistence type="inferred from homology"/>
<feature type="binding site" evidence="10">
    <location>
        <position position="82"/>
    </location>
    <ligand>
        <name>Na(+)</name>
        <dbReference type="ChEBI" id="CHEBI:29101"/>
        <note>structural</note>
    </ligand>
</feature>
<comment type="function">
    <text evidence="9 10">Fluoride-specific ion channel. Important for reducing fluoride concentration in the cell, thus reducing its toxicity.</text>
</comment>
<evidence type="ECO:0000256" key="5">
    <source>
        <dbReference type="ARBA" id="ARBA00023136"/>
    </source>
</evidence>
<evidence type="ECO:0000256" key="10">
    <source>
        <dbReference type="HAMAP-Rule" id="MF_00454"/>
    </source>
</evidence>
<reference evidence="11 13" key="2">
    <citation type="submission" date="2023-10" db="EMBL/GenBank/DDBJ databases">
        <authorList>
            <person name="Botero Cardona J."/>
        </authorList>
    </citation>
    <scope>NUCLEOTIDE SEQUENCE [LARGE SCALE GENOMIC DNA]</scope>
    <source>
        <strain evidence="11 13">R-53137</strain>
    </source>
</reference>
<feature type="transmembrane region" description="Helical" evidence="10">
    <location>
        <begin position="12"/>
        <end position="31"/>
    </location>
</feature>
<dbReference type="Pfam" id="PF02537">
    <property type="entry name" value="CRCB"/>
    <property type="match status" value="1"/>
</dbReference>
<feature type="transmembrane region" description="Helical" evidence="10">
    <location>
        <begin position="102"/>
        <end position="124"/>
    </location>
</feature>
<sequence>MTVETNRKIEGLVVFLGGAIGGLFRYLLSFVPVIGEWPLTTMLINWLGAFLLAFLGAYLVGKMERPAYWQSFLGTGIMGGFTTFGTMILQTFHLGLHQPFLAFSYLFLSLFGGLALVIAGQLTARAVLNPNQKGVSHA</sequence>
<dbReference type="GO" id="GO:0062054">
    <property type="term" value="F:fluoride channel activity"/>
    <property type="evidence" value="ECO:0007669"/>
    <property type="project" value="UniProtKB-UniRule"/>
</dbReference>
<comment type="similarity">
    <text evidence="7 10">Belongs to the fluoride channel Fluc/FEX (TC 1.A.43) family.</text>
</comment>
<evidence type="ECO:0000256" key="9">
    <source>
        <dbReference type="ARBA" id="ARBA00049940"/>
    </source>
</evidence>
<dbReference type="RefSeq" id="WP_059394035.1">
    <property type="nucleotide sequence ID" value="NZ_BOJU01000003.1"/>
</dbReference>
<comment type="catalytic activity">
    <reaction evidence="8">
        <text>fluoride(in) = fluoride(out)</text>
        <dbReference type="Rhea" id="RHEA:76159"/>
        <dbReference type="ChEBI" id="CHEBI:17051"/>
    </reaction>
    <physiologicalReaction direction="left-to-right" evidence="8">
        <dbReference type="Rhea" id="RHEA:76160"/>
    </physiologicalReaction>
</comment>
<comment type="activity regulation">
    <text evidence="10">Na(+) is not transported, but it plays an essential structural role and its presence is essential for fluoride channel function.</text>
</comment>
<organism evidence="12">
    <name type="scientific">Fructobacillus tropaeoli</name>
    <dbReference type="NCBI Taxonomy" id="709323"/>
    <lineage>
        <taxon>Bacteria</taxon>
        <taxon>Bacillati</taxon>
        <taxon>Bacillota</taxon>
        <taxon>Bacilli</taxon>
        <taxon>Lactobacillales</taxon>
        <taxon>Lactobacillaceae</taxon>
        <taxon>Fructobacillus</taxon>
    </lineage>
</organism>
<dbReference type="EMBL" id="DF968084">
    <property type="protein sequence ID" value="GAP04669.1"/>
    <property type="molecule type" value="Genomic_DNA"/>
</dbReference>
<evidence type="ECO:0000256" key="2">
    <source>
        <dbReference type="ARBA" id="ARBA00022475"/>
    </source>
</evidence>
<keyword evidence="6 10" id="KW-0407">Ion channel</keyword>
<keyword evidence="4 10" id="KW-1133">Transmembrane helix</keyword>
<dbReference type="STRING" id="709323.GCA_001047135_01229"/>
<name>A0A3F3HG58_9LACO</name>
<dbReference type="HAMAP" id="MF_00454">
    <property type="entry name" value="FluC"/>
    <property type="match status" value="1"/>
</dbReference>
<keyword evidence="10" id="KW-0915">Sodium</keyword>
<keyword evidence="13" id="KW-1185">Reference proteome</keyword>
<evidence type="ECO:0000256" key="3">
    <source>
        <dbReference type="ARBA" id="ARBA00022692"/>
    </source>
</evidence>
<feature type="transmembrane region" description="Helical" evidence="10">
    <location>
        <begin position="43"/>
        <end position="60"/>
    </location>
</feature>
<evidence type="ECO:0000313" key="11">
    <source>
        <dbReference type="EMBL" id="CAK1244565.1"/>
    </source>
</evidence>
<dbReference type="PANTHER" id="PTHR28259">
    <property type="entry name" value="FLUORIDE EXPORT PROTEIN 1-RELATED"/>
    <property type="match status" value="1"/>
</dbReference>
<dbReference type="Proteomes" id="UP000064514">
    <property type="component" value="Unassembled WGS sequence"/>
</dbReference>
<dbReference type="GO" id="GO:0005886">
    <property type="term" value="C:plasma membrane"/>
    <property type="evidence" value="ECO:0007669"/>
    <property type="project" value="UniProtKB-SubCell"/>
</dbReference>
<dbReference type="InterPro" id="IPR003691">
    <property type="entry name" value="FluC"/>
</dbReference>
<feature type="binding site" evidence="10">
    <location>
        <position position="79"/>
    </location>
    <ligand>
        <name>Na(+)</name>
        <dbReference type="ChEBI" id="CHEBI:29101"/>
        <note>structural</note>
    </ligand>
</feature>